<name>A0A0F9MXF7_9ZZZZ</name>
<keyword evidence="1" id="KW-1133">Transmembrane helix</keyword>
<evidence type="ECO:0008006" key="3">
    <source>
        <dbReference type="Google" id="ProtNLM"/>
    </source>
</evidence>
<evidence type="ECO:0000313" key="2">
    <source>
        <dbReference type="EMBL" id="KKM81320.1"/>
    </source>
</evidence>
<proteinExistence type="predicted"/>
<keyword evidence="1" id="KW-0812">Transmembrane</keyword>
<reference evidence="2" key="1">
    <citation type="journal article" date="2015" name="Nature">
        <title>Complex archaea that bridge the gap between prokaryotes and eukaryotes.</title>
        <authorList>
            <person name="Spang A."/>
            <person name="Saw J.H."/>
            <person name="Jorgensen S.L."/>
            <person name="Zaremba-Niedzwiedzka K."/>
            <person name="Martijn J."/>
            <person name="Lind A.E."/>
            <person name="van Eijk R."/>
            <person name="Schleper C."/>
            <person name="Guy L."/>
            <person name="Ettema T.J."/>
        </authorList>
    </citation>
    <scope>NUCLEOTIDE SEQUENCE</scope>
</reference>
<dbReference type="AlphaFoldDB" id="A0A0F9MXF7"/>
<evidence type="ECO:0000256" key="1">
    <source>
        <dbReference type="SAM" id="Phobius"/>
    </source>
</evidence>
<keyword evidence="1" id="KW-0472">Membrane</keyword>
<organism evidence="2">
    <name type="scientific">marine sediment metagenome</name>
    <dbReference type="NCBI Taxonomy" id="412755"/>
    <lineage>
        <taxon>unclassified sequences</taxon>
        <taxon>metagenomes</taxon>
        <taxon>ecological metagenomes</taxon>
    </lineage>
</organism>
<dbReference type="EMBL" id="LAZR01008037">
    <property type="protein sequence ID" value="KKM81320.1"/>
    <property type="molecule type" value="Genomic_DNA"/>
</dbReference>
<gene>
    <name evidence="2" type="ORF">LCGC14_1331040</name>
</gene>
<protein>
    <recommendedName>
        <fullName evidence="3">Holin</fullName>
    </recommendedName>
</protein>
<sequence length="78" mass="8200">MNSSSFFKLNTKDLIKGLSIAVITVVIGAVQQALTQHGFDFGAYDWPTIVNVAITAGVAYLAKNLLSTEDGKVLGSIG</sequence>
<comment type="caution">
    <text evidence="2">The sequence shown here is derived from an EMBL/GenBank/DDBJ whole genome shotgun (WGS) entry which is preliminary data.</text>
</comment>
<feature type="transmembrane region" description="Helical" evidence="1">
    <location>
        <begin position="14"/>
        <end position="34"/>
    </location>
</feature>
<accession>A0A0F9MXF7</accession>